<reference evidence="12" key="1">
    <citation type="journal article" date="2013" name="Genome Biol. Evol.">
        <title>Organellar Inheritance in the Green Lineage: Insights from Ostreococcus tauri.</title>
        <authorList>
            <person name="Blanc-Mathieu R."/>
            <person name="Sanchez-Ferandin S."/>
            <person name="Eyre-Walker A."/>
            <person name="Piganeau G."/>
        </authorList>
    </citation>
    <scope>NUCLEOTIDE SEQUENCE</scope>
    <source>
        <strain evidence="13">RCC1108</strain>
        <strain evidence="14">RCC1110</strain>
        <strain evidence="15">RCC1112</strain>
        <strain evidence="16">RCC1114</strain>
        <strain evidence="17">RCC1115</strain>
        <strain evidence="18">RCC1116</strain>
        <strain evidence="19">RCC1117</strain>
        <strain evidence="20">RCC1118</strain>
        <strain evidence="21">RCC1123</strain>
        <strain evidence="22">RCC1558</strain>
        <strain evidence="23">RCC1559</strain>
        <strain evidence="24">RCC1561</strain>
    </source>
</reference>
<dbReference type="EMBL" id="KF285522">
    <property type="protein sequence ID" value="AGW30484.1"/>
    <property type="molecule type" value="Genomic_DNA"/>
</dbReference>
<dbReference type="SUPFAM" id="SSF52096">
    <property type="entry name" value="ClpP/crotonase"/>
    <property type="match status" value="1"/>
</dbReference>
<dbReference type="EC" id="3.4.21.92" evidence="7 10"/>
<evidence type="ECO:0000313" key="12">
    <source>
        <dbReference type="EMBL" id="AGR88182.1"/>
    </source>
</evidence>
<dbReference type="GO" id="GO:0009570">
    <property type="term" value="C:chloroplast stroma"/>
    <property type="evidence" value="ECO:0007669"/>
    <property type="project" value="UniProtKB-SubCell"/>
</dbReference>
<dbReference type="Proteomes" id="UP000195557">
    <property type="component" value="Unassembled WGS sequence"/>
</dbReference>
<dbReference type="PANTHER" id="PTHR10381:SF15">
    <property type="entry name" value="CHLOROPLASTIC ATP-DEPENDENT CLP PROTEASE PROTEOLYTIC SUBUNIT 1"/>
    <property type="match status" value="1"/>
</dbReference>
<dbReference type="EMBL" id="KF285529">
    <property type="protein sequence ID" value="AGW30913.1"/>
    <property type="molecule type" value="Genomic_DNA"/>
</dbReference>
<keyword evidence="3 7" id="KW-0645">Protease</keyword>
<dbReference type="EMBL" id="KF285530">
    <property type="protein sequence ID" value="AGW30974.1"/>
    <property type="molecule type" value="Genomic_DNA"/>
</dbReference>
<dbReference type="EMBL" id="KF285528">
    <property type="protein sequence ID" value="AGW30852.1"/>
    <property type="molecule type" value="Genomic_DNA"/>
</dbReference>
<evidence type="ECO:0000256" key="1">
    <source>
        <dbReference type="ARBA" id="ARBA00007039"/>
    </source>
</evidence>
<dbReference type="PROSITE" id="PS00381">
    <property type="entry name" value="CLP_PROTEASE_SER"/>
    <property type="match status" value="1"/>
</dbReference>
<evidence type="ECO:0000313" key="18">
    <source>
        <dbReference type="EMBL" id="AGW30790.1"/>
    </source>
</evidence>
<evidence type="ECO:0000313" key="22">
    <source>
        <dbReference type="EMBL" id="AGW31035.1"/>
    </source>
</evidence>
<dbReference type="CDD" id="cd07017">
    <property type="entry name" value="S14_ClpP_2"/>
    <property type="match status" value="1"/>
</dbReference>
<evidence type="ECO:0000313" key="25">
    <source>
        <dbReference type="EMBL" id="OUS44435.1"/>
    </source>
</evidence>
<dbReference type="Gene3D" id="3.90.226.10">
    <property type="entry name" value="2-enoyl-CoA Hydratase, Chain A, domain 1"/>
    <property type="match status" value="1"/>
</dbReference>
<dbReference type="EMBL" id="KF285525">
    <property type="protein sequence ID" value="AGW30667.1"/>
    <property type="molecule type" value="Genomic_DNA"/>
</dbReference>
<proteinExistence type="inferred from homology"/>
<dbReference type="PROSITE" id="PS00382">
    <property type="entry name" value="CLP_PROTEASE_HIS"/>
    <property type="match status" value="1"/>
</dbReference>
<dbReference type="InterPro" id="IPR029045">
    <property type="entry name" value="ClpP/crotonase-like_dom_sf"/>
</dbReference>
<dbReference type="EMBL" id="KF285523">
    <property type="protein sequence ID" value="AGW30545.1"/>
    <property type="molecule type" value="Genomic_DNA"/>
</dbReference>
<dbReference type="EMBL" id="KF285533">
    <property type="protein sequence ID" value="AGW31157.1"/>
    <property type="molecule type" value="Genomic_DNA"/>
</dbReference>
<evidence type="ECO:0000313" key="15">
    <source>
        <dbReference type="EMBL" id="AGW30606.1"/>
    </source>
</evidence>
<dbReference type="InterPro" id="IPR001907">
    <property type="entry name" value="ClpP"/>
</dbReference>
<evidence type="ECO:0000313" key="20">
    <source>
        <dbReference type="EMBL" id="AGW30913.1"/>
    </source>
</evidence>
<dbReference type="GO" id="GO:0004252">
    <property type="term" value="F:serine-type endopeptidase activity"/>
    <property type="evidence" value="ECO:0007669"/>
    <property type="project" value="UniProtKB-UniRule"/>
</dbReference>
<evidence type="ECO:0000256" key="10">
    <source>
        <dbReference type="RuleBase" id="RU000549"/>
    </source>
</evidence>
<comment type="function">
    <text evidence="7">Cleaves peptides in various proteins in a process that requires ATP hydrolysis. Has a chymotrypsin-like activity. Plays a major role in the degradation of misfolded proteins.</text>
</comment>
<dbReference type="EMBL" id="KF285526">
    <property type="protein sequence ID" value="AGW30728.1"/>
    <property type="molecule type" value="Genomic_DNA"/>
</dbReference>
<evidence type="ECO:0000256" key="2">
    <source>
        <dbReference type="ARBA" id="ARBA00022640"/>
    </source>
</evidence>
<dbReference type="EMBL" id="KC990831">
    <property type="protein sequence ID" value="AGR88182.1"/>
    <property type="molecule type" value="Genomic_DNA"/>
</dbReference>
<comment type="similarity">
    <text evidence="1 7 11">Belongs to the peptidase S14 family.</text>
</comment>
<protein>
    <recommendedName>
        <fullName evidence="7 11">ATP-dependent Clp protease proteolytic subunit</fullName>
        <ecNumber evidence="7 10">3.4.21.92</ecNumber>
    </recommendedName>
    <alternativeName>
        <fullName evidence="7">Endopeptidase Clp</fullName>
    </alternativeName>
</protein>
<name>S5QF02_OSTTA</name>
<dbReference type="RefSeq" id="YP_717211.1">
    <property type="nucleotide sequence ID" value="NC_008289.1"/>
</dbReference>
<dbReference type="InterPro" id="IPR033135">
    <property type="entry name" value="ClpP_His_AS"/>
</dbReference>
<dbReference type="EMBL" id="KF285532">
    <property type="protein sequence ID" value="AGW31096.1"/>
    <property type="molecule type" value="Genomic_DNA"/>
</dbReference>
<evidence type="ECO:0000256" key="7">
    <source>
        <dbReference type="HAMAP-Rule" id="MF_00444"/>
    </source>
</evidence>
<accession>S5QF02</accession>
<evidence type="ECO:0000313" key="13">
    <source>
        <dbReference type="EMBL" id="AGW30484.1"/>
    </source>
</evidence>
<dbReference type="KEGG" id="ota:OstapCp08"/>
<dbReference type="GO" id="GO:0006515">
    <property type="term" value="P:protein quality control for misfolded or incompletely synthesized proteins"/>
    <property type="evidence" value="ECO:0007669"/>
    <property type="project" value="TreeGrafter"/>
</dbReference>
<dbReference type="GO" id="GO:0004176">
    <property type="term" value="F:ATP-dependent peptidase activity"/>
    <property type="evidence" value="ECO:0007669"/>
    <property type="project" value="InterPro"/>
</dbReference>
<evidence type="ECO:0000256" key="9">
    <source>
        <dbReference type="PROSITE-ProRule" id="PRU10086"/>
    </source>
</evidence>
<evidence type="ECO:0000313" key="17">
    <source>
        <dbReference type="EMBL" id="AGW30728.1"/>
    </source>
</evidence>
<keyword evidence="4 7" id="KW-0378">Hydrolase</keyword>
<feature type="active site" evidence="8">
    <location>
        <position position="101"/>
    </location>
</feature>
<dbReference type="AlphaFoldDB" id="S5QF02"/>
<evidence type="ECO:0000313" key="24">
    <source>
        <dbReference type="EMBL" id="AGW31157.1"/>
    </source>
</evidence>
<dbReference type="EMBL" id="KZ155821">
    <property type="protein sequence ID" value="OUS44435.1"/>
    <property type="molecule type" value="Genomic_DNA"/>
</dbReference>
<gene>
    <name evidence="7 12" type="primary">clpP</name>
    <name evidence="25" type="ORF">BE221DRAFT_82592</name>
    <name evidence="26" type="ORF">BE221DRAFT_82927</name>
    <name evidence="12" type="ORF">OtCpg00080</name>
</gene>
<dbReference type="GO" id="GO:0009368">
    <property type="term" value="C:endopeptidase Clp complex"/>
    <property type="evidence" value="ECO:0007669"/>
    <property type="project" value="TreeGrafter"/>
</dbReference>
<evidence type="ECO:0000256" key="3">
    <source>
        <dbReference type="ARBA" id="ARBA00022670"/>
    </source>
</evidence>
<dbReference type="GO" id="GO:0051117">
    <property type="term" value="F:ATPase binding"/>
    <property type="evidence" value="ECO:0007669"/>
    <property type="project" value="TreeGrafter"/>
</dbReference>
<evidence type="ECO:0000313" key="26">
    <source>
        <dbReference type="EMBL" id="OUS44446.1"/>
    </source>
</evidence>
<evidence type="ECO:0000313" key="14">
    <source>
        <dbReference type="EMBL" id="AGW30545.1"/>
    </source>
</evidence>
<evidence type="ECO:0000256" key="6">
    <source>
        <dbReference type="ARBA" id="ARBA00034021"/>
    </source>
</evidence>
<evidence type="ECO:0000313" key="16">
    <source>
        <dbReference type="EMBL" id="AGW30667.1"/>
    </source>
</evidence>
<keyword evidence="12" id="KW-0150">Chloroplast</keyword>
<geneLocation type="chloroplast" evidence="12"/>
<keyword evidence="2 12" id="KW-0934">Plastid</keyword>
<dbReference type="InterPro" id="IPR018215">
    <property type="entry name" value="ClpP_Ser_AS"/>
</dbReference>
<dbReference type="InterPro" id="IPR023562">
    <property type="entry name" value="ClpP/TepA"/>
</dbReference>
<comment type="subcellular location">
    <subcellularLocation>
        <location evidence="7">Plastid</location>
        <location evidence="7">Chloroplast stroma</location>
    </subcellularLocation>
</comment>
<accession>A0A1Y5I4K0</accession>
<dbReference type="MEROPS" id="S14.002"/>
<dbReference type="EMBL" id="KZ155820">
    <property type="protein sequence ID" value="OUS44446.1"/>
    <property type="molecule type" value="Genomic_DNA"/>
</dbReference>
<dbReference type="EMBL" id="KF285527">
    <property type="protein sequence ID" value="AGW30790.1"/>
    <property type="molecule type" value="Genomic_DNA"/>
</dbReference>
<dbReference type="HAMAP" id="MF_00444">
    <property type="entry name" value="ClpP"/>
    <property type="match status" value="1"/>
</dbReference>
<reference evidence="25" key="2">
    <citation type="submission" date="2017-04" db="EMBL/GenBank/DDBJ databases">
        <title>Population genomics of picophytoplankton unveils novel chromosome hypervariability.</title>
        <authorList>
            <consortium name="DOE Joint Genome Institute"/>
            <person name="Blanc-Mathieu R."/>
            <person name="Krasovec M."/>
            <person name="Hebrard M."/>
            <person name="Yau S."/>
            <person name="Desgranges E."/>
            <person name="Martin J."/>
            <person name="Schackwitz W."/>
            <person name="Kuo A."/>
            <person name="Salin G."/>
            <person name="Donnadieu C."/>
            <person name="Desdevises Y."/>
            <person name="Sanchez-Ferandin S."/>
            <person name="Moreau H."/>
            <person name="Rivals E."/>
            <person name="Grigoriev I.V."/>
            <person name="Grimsley N."/>
            <person name="Eyre-Walker A."/>
            <person name="Piganeau G."/>
        </authorList>
    </citation>
    <scope>NUCLEOTIDE SEQUENCE [LARGE SCALE GENOMIC DNA]</scope>
    <source>
        <strain evidence="25">RCC 1115</strain>
    </source>
</reference>
<organism evidence="12">
    <name type="scientific">Ostreococcus tauri</name>
    <name type="common">Marine green alga</name>
    <dbReference type="NCBI Taxonomy" id="70448"/>
    <lineage>
        <taxon>Eukaryota</taxon>
        <taxon>Viridiplantae</taxon>
        <taxon>Chlorophyta</taxon>
        <taxon>Mamiellophyceae</taxon>
        <taxon>Mamiellales</taxon>
        <taxon>Bathycoccaceae</taxon>
        <taxon>Ostreococcus</taxon>
    </lineage>
</organism>
<dbReference type="PANTHER" id="PTHR10381">
    <property type="entry name" value="ATP-DEPENDENT CLP PROTEASE PROTEOLYTIC SUBUNIT"/>
    <property type="match status" value="1"/>
</dbReference>
<comment type="subunit">
    <text evidence="7">Component of the chloroplastic Clp protease core complex.</text>
</comment>
<dbReference type="Pfam" id="PF00574">
    <property type="entry name" value="CLP_protease"/>
    <property type="match status" value="1"/>
</dbReference>
<sequence>MPIGVPKVAYRLPGESTPQWVDLYNRLYRERVLFLGSGLDDELANQLNGIMLYLSAEDASRSLFLYINSPGGSVTAGLSVFDIMNYVQASVTTIGIGFAASMASFILAGGERGSRIALPHCRVMIHQPQGGMEGQASEVVLEKEEIVRLRRLIGRLYVDLTGQPLSTIANDLDRDKYLSAREAREYGLVDLVATTETATV</sequence>
<evidence type="ECO:0000256" key="8">
    <source>
        <dbReference type="PROSITE-ProRule" id="PRU10085"/>
    </source>
</evidence>
<dbReference type="PRINTS" id="PR00127">
    <property type="entry name" value="CLPPROTEASEP"/>
</dbReference>
<feature type="active site" description="Nucleophile" evidence="7">
    <location>
        <position position="101"/>
    </location>
</feature>
<dbReference type="EMBL" id="KF285531">
    <property type="protein sequence ID" value="AGW31035.1"/>
    <property type="molecule type" value="Genomic_DNA"/>
</dbReference>
<keyword evidence="5 7" id="KW-0720">Serine protease</keyword>
<dbReference type="SMR" id="S5QF02"/>
<dbReference type="GeneID" id="4238814"/>
<evidence type="ECO:0000256" key="11">
    <source>
        <dbReference type="RuleBase" id="RU003567"/>
    </source>
</evidence>
<evidence type="ECO:0000313" key="21">
    <source>
        <dbReference type="EMBL" id="AGW30974.1"/>
    </source>
</evidence>
<dbReference type="EMBL" id="KF285524">
    <property type="protein sequence ID" value="AGW30606.1"/>
    <property type="molecule type" value="Genomic_DNA"/>
</dbReference>
<accession>A0A454Y720</accession>
<evidence type="ECO:0000313" key="19">
    <source>
        <dbReference type="EMBL" id="AGW30852.1"/>
    </source>
</evidence>
<evidence type="ECO:0000256" key="5">
    <source>
        <dbReference type="ARBA" id="ARBA00022825"/>
    </source>
</evidence>
<feature type="active site" evidence="7 9">
    <location>
        <position position="126"/>
    </location>
</feature>
<evidence type="ECO:0000256" key="4">
    <source>
        <dbReference type="ARBA" id="ARBA00022801"/>
    </source>
</evidence>
<evidence type="ECO:0000313" key="23">
    <source>
        <dbReference type="EMBL" id="AGW31096.1"/>
    </source>
</evidence>
<comment type="catalytic activity">
    <reaction evidence="6 7 9">
        <text>Hydrolysis of proteins to small peptides in the presence of ATP and magnesium. alpha-casein is the usual test substrate. In the absence of ATP, only oligopeptides shorter than five residues are hydrolyzed (such as succinyl-Leu-Tyr-|-NHMec, and Leu-Tyr-Leu-|-Tyr-Trp, in which cleavage of the -Tyr-|-Leu- and -Tyr-|-Trp bonds also occurs).</text>
        <dbReference type="EC" id="3.4.21.92"/>
    </reaction>
</comment>